<dbReference type="GeneID" id="68115914"/>
<dbReference type="VEuPathDB" id="AmoebaDB:NF0023180"/>
<feature type="transmembrane region" description="Helical" evidence="1">
    <location>
        <begin position="488"/>
        <end position="509"/>
    </location>
</feature>
<evidence type="ECO:0000313" key="2">
    <source>
        <dbReference type="EMBL" id="KAF0973032.1"/>
    </source>
</evidence>
<evidence type="ECO:0000256" key="1">
    <source>
        <dbReference type="SAM" id="Phobius"/>
    </source>
</evidence>
<dbReference type="Proteomes" id="UP000444721">
    <property type="component" value="Unassembled WGS sequence"/>
</dbReference>
<dbReference type="VEuPathDB" id="AmoebaDB:NfTy_008030"/>
<protein>
    <submittedName>
        <fullName evidence="2">Uncharacterized protein</fullName>
    </submittedName>
</protein>
<keyword evidence="3" id="KW-1185">Reference proteome</keyword>
<comment type="caution">
    <text evidence="2">The sequence shown here is derived from an EMBL/GenBank/DDBJ whole genome shotgun (WGS) entry which is preliminary data.</text>
</comment>
<dbReference type="RefSeq" id="XP_044557745.1">
    <property type="nucleotide sequence ID" value="XM_044712577.1"/>
</dbReference>
<dbReference type="VEuPathDB" id="AmoebaDB:FDP41_008696"/>
<proteinExistence type="predicted"/>
<dbReference type="OrthoDB" id="10412186at2759"/>
<dbReference type="AlphaFoldDB" id="A0A6A5BDX5"/>
<accession>A0A6A5BDX5</accession>
<feature type="transmembrane region" description="Helical" evidence="1">
    <location>
        <begin position="515"/>
        <end position="538"/>
    </location>
</feature>
<name>A0A6A5BDX5_NAEFO</name>
<evidence type="ECO:0000313" key="3">
    <source>
        <dbReference type="Proteomes" id="UP000444721"/>
    </source>
</evidence>
<feature type="transmembrane region" description="Helical" evidence="1">
    <location>
        <begin position="341"/>
        <end position="366"/>
    </location>
</feature>
<keyword evidence="1" id="KW-1133">Transmembrane helix</keyword>
<feature type="transmembrane region" description="Helical" evidence="1">
    <location>
        <begin position="378"/>
        <end position="401"/>
    </location>
</feature>
<feature type="transmembrane region" description="Helical" evidence="1">
    <location>
        <begin position="413"/>
        <end position="438"/>
    </location>
</feature>
<gene>
    <name evidence="2" type="ORF">FDP41_008696</name>
</gene>
<dbReference type="EMBL" id="VFQX01000063">
    <property type="protein sequence ID" value="KAF0973032.1"/>
    <property type="molecule type" value="Genomic_DNA"/>
</dbReference>
<feature type="transmembrane region" description="Helical" evidence="1">
    <location>
        <begin position="12"/>
        <end position="31"/>
    </location>
</feature>
<organism evidence="2 3">
    <name type="scientific">Naegleria fowleri</name>
    <name type="common">Brain eating amoeba</name>
    <dbReference type="NCBI Taxonomy" id="5763"/>
    <lineage>
        <taxon>Eukaryota</taxon>
        <taxon>Discoba</taxon>
        <taxon>Heterolobosea</taxon>
        <taxon>Tetramitia</taxon>
        <taxon>Eutetramitia</taxon>
        <taxon>Vahlkampfiidae</taxon>
        <taxon>Naegleria</taxon>
    </lineage>
</organism>
<keyword evidence="1" id="KW-0812">Transmembrane</keyword>
<sequence length="595" mass="66191">MAQFAIPHSERVFFLLMLSVVLLTAGMLLVVSCLEIHASFLIKTESSSSSSLRSFNHNNSNEVTTAALRVSTLASSTNSADSTVVLLRFSNCNHTDHIMFGIVPLNETNTLLKFTNPQFPSNFACSTIVLSQFYDIPERYQQSFFAKQKEVRLSPTGIQYNLCEVIGNYEKQLQKQRGIMNCSQLLCDSDIQNVVTIVDSLTRGNTSLVDWINYCRYCKSEGISEVCLRSPSSGDAQVRAMLQSFPTGLQYCGMDIFGLPFLVKTNQITPQTSLLTYFSNYSYLCYCPALDTFAFSCSTALISDDPIQLYFQVAVLVLAFAVLVFVFFIPKLWKLFKTRSGSFITSCCVMLTAALTLAHSLISIVVPPPLSITISTHLQYFALISILYSVYSWLLGLYRLISLAKDRQAPKSYYVIHAFLICVFLAIGVVTSVVIATQNDESKLYLLIAEVCLGVIVAVFFVVGSVWAYVVMKKISDVNLMRTDFVRFVLYSTFVIIVFSTSFLLAIIFNSSNPSFAAVCGSIGRLATYALFVAVVYADFDQNEFREFYAACSKFVYKCVKKAEYSSYQETSGTSWVTMDSASVNADITTSSTSK</sequence>
<keyword evidence="1" id="KW-0472">Membrane</keyword>
<reference evidence="2 3" key="1">
    <citation type="journal article" date="2019" name="Sci. Rep.">
        <title>Nanopore sequencing improves the draft genome of the human pathogenic amoeba Naegleria fowleri.</title>
        <authorList>
            <person name="Liechti N."/>
            <person name="Schurch N."/>
            <person name="Bruggmann R."/>
            <person name="Wittwer M."/>
        </authorList>
    </citation>
    <scope>NUCLEOTIDE SEQUENCE [LARGE SCALE GENOMIC DNA]</scope>
    <source>
        <strain evidence="2 3">ATCC 30894</strain>
    </source>
</reference>
<feature type="transmembrane region" description="Helical" evidence="1">
    <location>
        <begin position="309"/>
        <end position="329"/>
    </location>
</feature>
<feature type="transmembrane region" description="Helical" evidence="1">
    <location>
        <begin position="444"/>
        <end position="467"/>
    </location>
</feature>